<accession>A0A0E2CYV7</accession>
<evidence type="ECO:0000313" key="1">
    <source>
        <dbReference type="EMBL" id="EKR52785.1"/>
    </source>
</evidence>
<name>A0A0E2CYV7_LEPIR</name>
<organism evidence="1 2">
    <name type="scientific">Leptospira interrogans str. UI 12758</name>
    <dbReference type="NCBI Taxonomy" id="1049938"/>
    <lineage>
        <taxon>Bacteria</taxon>
        <taxon>Pseudomonadati</taxon>
        <taxon>Spirochaetota</taxon>
        <taxon>Spirochaetia</taxon>
        <taxon>Leptospirales</taxon>
        <taxon>Leptospiraceae</taxon>
        <taxon>Leptospira</taxon>
    </lineage>
</organism>
<gene>
    <name evidence="1" type="ORF">LEP1GSC105_1971</name>
</gene>
<dbReference type="Proteomes" id="UP000001340">
    <property type="component" value="Unassembled WGS sequence"/>
</dbReference>
<sequence>MLALMRPVRSYTVRFGEIKSYFISCFSLFGTSHFRFQEWELE</sequence>
<dbReference type="AlphaFoldDB" id="A0A0E2CYV7"/>
<proteinExistence type="predicted"/>
<dbReference type="EMBL" id="AHNR02000076">
    <property type="protein sequence ID" value="EKR52785.1"/>
    <property type="molecule type" value="Genomic_DNA"/>
</dbReference>
<protein>
    <submittedName>
        <fullName evidence="1">Uncharacterized protein</fullName>
    </submittedName>
</protein>
<evidence type="ECO:0000313" key="2">
    <source>
        <dbReference type="Proteomes" id="UP000001340"/>
    </source>
</evidence>
<reference evidence="1 2" key="1">
    <citation type="submission" date="2012-10" db="EMBL/GenBank/DDBJ databases">
        <authorList>
            <person name="Harkins D.M."/>
            <person name="Durkin A.S."/>
            <person name="Brinkac L.M."/>
            <person name="Haft D.H."/>
            <person name="Selengut J.D."/>
            <person name="Sanka R."/>
            <person name="DePew J."/>
            <person name="Purushe J."/>
            <person name="Chanthongthip A."/>
            <person name="Lattana O."/>
            <person name="Phetsouvanh R."/>
            <person name="Newton P.N."/>
            <person name="Vinetz J.M."/>
            <person name="Sutton G.G."/>
            <person name="Nierman W.C."/>
            <person name="Fouts D.E."/>
        </authorList>
    </citation>
    <scope>NUCLEOTIDE SEQUENCE [LARGE SCALE GENOMIC DNA]</scope>
    <source>
        <strain evidence="1 2">UI 12758</strain>
    </source>
</reference>
<comment type="caution">
    <text evidence="1">The sequence shown here is derived from an EMBL/GenBank/DDBJ whole genome shotgun (WGS) entry which is preliminary data.</text>
</comment>